<keyword evidence="3" id="KW-1185">Reference proteome</keyword>
<reference evidence="2 3" key="1">
    <citation type="submission" date="2016-04" db="EMBL/GenBank/DDBJ databases">
        <authorList>
            <person name="Evans L.H."/>
            <person name="Alamgir A."/>
            <person name="Owens N."/>
            <person name="Weber N.D."/>
            <person name="Virtaneva K."/>
            <person name="Barbian K."/>
            <person name="Babar A."/>
            <person name="Rosenke K."/>
        </authorList>
    </citation>
    <scope>NUCLEOTIDE SEQUENCE [LARGE SCALE GENOMIC DNA]</scope>
    <source>
        <strain evidence="2 3">JL2886</strain>
    </source>
</reference>
<dbReference type="AlphaFoldDB" id="A0A1B0ZUZ0"/>
<dbReference type="InterPro" id="IPR007314">
    <property type="entry name" value="Cofac_haem-bd_dom"/>
</dbReference>
<proteinExistence type="predicted"/>
<dbReference type="PATRIC" id="fig|60890.4.peg.3065"/>
<gene>
    <name evidence="2" type="ORF">JL2886_03141</name>
</gene>
<accession>A0A1B0ZUZ0</accession>
<dbReference type="Proteomes" id="UP000092565">
    <property type="component" value="Chromosome"/>
</dbReference>
<dbReference type="Gene3D" id="3.40.50.11550">
    <property type="match status" value="1"/>
</dbReference>
<name>A0A1B0ZUZ0_9RHOB</name>
<evidence type="ECO:0000259" key="1">
    <source>
        <dbReference type="Pfam" id="PF04187"/>
    </source>
</evidence>
<dbReference type="EMBL" id="CP015124">
    <property type="protein sequence ID" value="ANP38027.1"/>
    <property type="molecule type" value="Genomic_DNA"/>
</dbReference>
<protein>
    <recommendedName>
        <fullName evidence="1">Haem-binding uptake Tiki superfamily ChaN domain-containing protein</fullName>
    </recommendedName>
</protein>
<evidence type="ECO:0000313" key="2">
    <source>
        <dbReference type="EMBL" id="ANP38027.1"/>
    </source>
</evidence>
<evidence type="ECO:0000313" key="3">
    <source>
        <dbReference type="Proteomes" id="UP000092565"/>
    </source>
</evidence>
<feature type="domain" description="Haem-binding uptake Tiki superfamily ChaN" evidence="1">
    <location>
        <begin position="23"/>
        <end position="219"/>
    </location>
</feature>
<dbReference type="SUPFAM" id="SSF159501">
    <property type="entry name" value="EreA/ChaN-like"/>
    <property type="match status" value="1"/>
</dbReference>
<sequence>MYGANSAAVAEPAVLPSAKAAAEVLQEADVAILGEVHDNAAHHQKQAEILRHLAPRAVVWEMITEAQAERLSEPMMSDAEATADALDWEASGWPEFALYAPVFAAAAPARQYGALVPRSVARQALDQGIAAYFGARAAGFGLDQPLPEAEQTEREADQMANHCNAMPAEMLPVLVDFQRLRDAALAAAVDQALEETGGPVAVITGNGHARLDRGLAVYLSKARPEVRIQSLGQSEGGAISGDFDLLLDSAAAERPDPCLAFGKG</sequence>
<dbReference type="Pfam" id="PF04187">
    <property type="entry name" value="Cofac_haem_bdg"/>
    <property type="match status" value="1"/>
</dbReference>
<organism evidence="2 3">
    <name type="scientific">Phaeobacter gallaeciensis</name>
    <dbReference type="NCBI Taxonomy" id="60890"/>
    <lineage>
        <taxon>Bacteria</taxon>
        <taxon>Pseudomonadati</taxon>
        <taxon>Pseudomonadota</taxon>
        <taxon>Alphaproteobacteria</taxon>
        <taxon>Rhodobacterales</taxon>
        <taxon>Roseobacteraceae</taxon>
        <taxon>Phaeobacter</taxon>
    </lineage>
</organism>
<dbReference type="CDD" id="cd14727">
    <property type="entry name" value="ChanN-like"/>
    <property type="match status" value="1"/>
</dbReference>
<dbReference type="RefSeq" id="WP_065273742.1">
    <property type="nucleotide sequence ID" value="NZ_CP015124.1"/>
</dbReference>